<accession>A0ABX8B1R0</accession>
<dbReference type="PANTHER" id="PTHR11941:SF54">
    <property type="entry name" value="ENOYL-COA HYDRATASE, MITOCHONDRIAL"/>
    <property type="match status" value="1"/>
</dbReference>
<dbReference type="RefSeq" id="WP_211422819.1">
    <property type="nucleotide sequence ID" value="NZ_CP072642.1"/>
</dbReference>
<dbReference type="Gene3D" id="3.90.226.10">
    <property type="entry name" value="2-enoyl-CoA Hydratase, Chain A, domain 1"/>
    <property type="match status" value="1"/>
</dbReference>
<dbReference type="PANTHER" id="PTHR11941">
    <property type="entry name" value="ENOYL-COA HYDRATASE-RELATED"/>
    <property type="match status" value="1"/>
</dbReference>
<dbReference type="InterPro" id="IPR029045">
    <property type="entry name" value="ClpP/crotonase-like_dom_sf"/>
</dbReference>
<keyword evidence="2" id="KW-1185">Reference proteome</keyword>
<evidence type="ECO:0000313" key="1">
    <source>
        <dbReference type="EMBL" id="QUV94532.1"/>
    </source>
</evidence>
<proteinExistence type="predicted"/>
<dbReference type="SUPFAM" id="SSF52096">
    <property type="entry name" value="ClpP/crotonase"/>
    <property type="match status" value="1"/>
</dbReference>
<dbReference type="EMBL" id="CP072642">
    <property type="protein sequence ID" value="QUV94532.1"/>
    <property type="molecule type" value="Genomic_DNA"/>
</dbReference>
<dbReference type="Pfam" id="PF00378">
    <property type="entry name" value="ECH_1"/>
    <property type="match status" value="1"/>
</dbReference>
<name>A0ABX8B1R0_9BACT</name>
<gene>
    <name evidence="1" type="ORF">J8C05_03540</name>
</gene>
<dbReference type="InterPro" id="IPR001753">
    <property type="entry name" value="Enoyl-CoA_hydra/iso"/>
</dbReference>
<evidence type="ECO:0000313" key="2">
    <source>
        <dbReference type="Proteomes" id="UP000677668"/>
    </source>
</evidence>
<protein>
    <submittedName>
        <fullName evidence="1">Enoyl-CoA hydratase/isomerase family protein</fullName>
    </submittedName>
</protein>
<dbReference type="CDD" id="cd06558">
    <property type="entry name" value="crotonase-like"/>
    <property type="match status" value="1"/>
</dbReference>
<sequence>MPLARLAIENHIAFLTLASPPLNVLSLAMMREINQLLDALGRKPANSFHAIVITTEPECTAFSTGISVEDHKPSTAYQTLQEFHTIYRNLRTLSKPVVGVVRGQAFGMGCELVAYCDLVIAVATATFGQPEIRFGLYPATSSVLLPRIIGWHRTLRMVLLSEVLDAAEAQRVGLVDYVVPPEQLAVKTEELLAVLRGWSAPVLESARRALHTAYFHDIEAAMQAVEDQYLNQLMSYSDVQEGLLAFREKRKPNWKHH</sequence>
<organism evidence="1 2">
    <name type="scientific">Chloracidobacterium sp. N</name>
    <dbReference type="NCBI Taxonomy" id="2821540"/>
    <lineage>
        <taxon>Bacteria</taxon>
        <taxon>Pseudomonadati</taxon>
        <taxon>Acidobacteriota</taxon>
        <taxon>Terriglobia</taxon>
        <taxon>Terriglobales</taxon>
        <taxon>Acidobacteriaceae</taxon>
        <taxon>Chloracidobacterium</taxon>
        <taxon>Chloracidobacterium aggregatum</taxon>
    </lineage>
</organism>
<dbReference type="Proteomes" id="UP000677668">
    <property type="component" value="Chromosome 1"/>
</dbReference>
<reference evidence="1 2" key="1">
    <citation type="submission" date="2021-03" db="EMBL/GenBank/DDBJ databases">
        <title>Genomic and phenotypic characterization of Chloracidobacterium isolates provides evidence for multiple species.</title>
        <authorList>
            <person name="Saini M.K."/>
            <person name="Costas A.M.G."/>
            <person name="Tank M."/>
            <person name="Bryant D.A."/>
        </authorList>
    </citation>
    <scope>NUCLEOTIDE SEQUENCE [LARGE SCALE GENOMIC DNA]</scope>
    <source>
        <strain evidence="1 2">N</strain>
    </source>
</reference>